<accession>A0A066UJE9</accession>
<reference evidence="1 2" key="1">
    <citation type="submission" date="2014-02" db="EMBL/GenBank/DDBJ databases">
        <title>Vibrio fortis Dalian14 Genome Sequencing.</title>
        <authorList>
            <person name="Wang Y."/>
            <person name="Song L."/>
            <person name="Liu G."/>
            <person name="Ding J."/>
        </authorList>
    </citation>
    <scope>NUCLEOTIDE SEQUENCE [LARGE SCALE GENOMIC DNA]</scope>
    <source>
        <strain evidence="1 2">Dalian14</strain>
    </source>
</reference>
<dbReference type="EMBL" id="JFFR01000027">
    <property type="protein sequence ID" value="KDN27556.1"/>
    <property type="molecule type" value="Genomic_DNA"/>
</dbReference>
<gene>
    <name evidence="1" type="ORF">VFDL14_21785</name>
</gene>
<dbReference type="RefSeq" id="WP_032552874.1">
    <property type="nucleotide sequence ID" value="NZ_JFFR01000027.1"/>
</dbReference>
<proteinExistence type="predicted"/>
<dbReference type="OrthoDB" id="5917688at2"/>
<comment type="caution">
    <text evidence="1">The sequence shown here is derived from an EMBL/GenBank/DDBJ whole genome shotgun (WGS) entry which is preliminary data.</text>
</comment>
<evidence type="ECO:0000313" key="1">
    <source>
        <dbReference type="EMBL" id="KDN27556.1"/>
    </source>
</evidence>
<dbReference type="STRING" id="212667.VFDL14_21785"/>
<keyword evidence="2" id="KW-1185">Reference proteome</keyword>
<name>A0A066UJE9_9VIBR</name>
<organism evidence="1 2">
    <name type="scientific">Vibrio fortis</name>
    <dbReference type="NCBI Taxonomy" id="212667"/>
    <lineage>
        <taxon>Bacteria</taxon>
        <taxon>Pseudomonadati</taxon>
        <taxon>Pseudomonadota</taxon>
        <taxon>Gammaproteobacteria</taxon>
        <taxon>Vibrionales</taxon>
        <taxon>Vibrionaceae</taxon>
        <taxon>Vibrio</taxon>
    </lineage>
</organism>
<dbReference type="AlphaFoldDB" id="A0A066UJE9"/>
<protein>
    <submittedName>
        <fullName evidence="1">Uncharacterized protein</fullName>
    </submittedName>
</protein>
<dbReference type="Proteomes" id="UP000027219">
    <property type="component" value="Unassembled WGS sequence"/>
</dbReference>
<sequence>MLSKLHKQLISWSMLVIVALGSTASVIGEFRSHSLLSYSPVGHHHHDDKQYNVAHHHAVDHHAIDKSSQMAEGLGFVSHHDASNHHHDKGHLKSELMITSSQLLSIVREPRISGDPNYSPFILERPPILSIFA</sequence>
<evidence type="ECO:0000313" key="2">
    <source>
        <dbReference type="Proteomes" id="UP000027219"/>
    </source>
</evidence>